<evidence type="ECO:0000313" key="2">
    <source>
        <dbReference type="Proteomes" id="UP000185904"/>
    </source>
</evidence>
<dbReference type="EMBL" id="LVCJ01000132">
    <property type="protein sequence ID" value="OAL23072.1"/>
    <property type="molecule type" value="Genomic_DNA"/>
</dbReference>
<comment type="caution">
    <text evidence="1">The sequence shown here is derived from an EMBL/GenBank/DDBJ whole genome shotgun (WGS) entry which is preliminary data.</text>
</comment>
<evidence type="ECO:0000313" key="1">
    <source>
        <dbReference type="EMBL" id="OAL23072.1"/>
    </source>
</evidence>
<dbReference type="RefSeq" id="XP_022494694.1">
    <property type="nucleotide sequence ID" value="XM_022649316.1"/>
</dbReference>
<accession>A0A178C1X2</accession>
<sequence length="118" mass="12560">MNFPEVSSSGFPNGLCHRCATIFQAHSTEFRLAENACYVSIVKKGARAISMDCTTMPGDFPRQRPEITQSAAAWITETDRVRALHPFQANAALPTSVLFSPGHLGLNPERGGGGGVGA</sequence>
<dbReference type="AlphaFoldDB" id="A0A178C1X2"/>
<keyword evidence="2" id="KW-1185">Reference proteome</keyword>
<proteinExistence type="predicted"/>
<dbReference type="Proteomes" id="UP000185904">
    <property type="component" value="Unassembled WGS sequence"/>
</dbReference>
<dbReference type="GeneID" id="34594448"/>
<gene>
    <name evidence="1" type="ORF">AYO20_11063</name>
</gene>
<protein>
    <submittedName>
        <fullName evidence="1">Uncharacterized protein</fullName>
    </submittedName>
</protein>
<name>A0A178C1X2_9EURO</name>
<reference evidence="1 2" key="1">
    <citation type="submission" date="2016-03" db="EMBL/GenBank/DDBJ databases">
        <title>The draft genome sequence of Fonsecaea nubica causative agent of cutaneous subcutaneous infection in human host.</title>
        <authorList>
            <person name="Costa F."/>
            <person name="Sybren D.H."/>
            <person name="Raittz R.T."/>
            <person name="Weiss V.A."/>
            <person name="Leao A.C."/>
            <person name="Gomes R."/>
            <person name="De Souza E.M."/>
            <person name="Pedrosa F.O."/>
            <person name="Steffens M.B."/>
            <person name="Bombassaro A."/>
            <person name="Tadra-Sfeir M.Z."/>
            <person name="Moreno L.F."/>
            <person name="Najafzadeh M.J."/>
            <person name="Felipe M.S."/>
            <person name="Teixeira M."/>
            <person name="Sun J."/>
            <person name="Xi L."/>
            <person name="Castro M.A."/>
            <person name="Vicente V.A."/>
        </authorList>
    </citation>
    <scope>NUCLEOTIDE SEQUENCE [LARGE SCALE GENOMIC DNA]</scope>
    <source>
        <strain evidence="1 2">CBS 269.64</strain>
    </source>
</reference>
<organism evidence="1 2">
    <name type="scientific">Fonsecaea nubica</name>
    <dbReference type="NCBI Taxonomy" id="856822"/>
    <lineage>
        <taxon>Eukaryota</taxon>
        <taxon>Fungi</taxon>
        <taxon>Dikarya</taxon>
        <taxon>Ascomycota</taxon>
        <taxon>Pezizomycotina</taxon>
        <taxon>Eurotiomycetes</taxon>
        <taxon>Chaetothyriomycetidae</taxon>
        <taxon>Chaetothyriales</taxon>
        <taxon>Herpotrichiellaceae</taxon>
        <taxon>Fonsecaea</taxon>
    </lineage>
</organism>